<keyword evidence="3 4" id="KW-0560">Oxidoreductase</keyword>
<dbReference type="SUPFAM" id="SSF51735">
    <property type="entry name" value="NAD(P)-binding Rossmann-fold domains"/>
    <property type="match status" value="1"/>
</dbReference>
<dbReference type="FunFam" id="3.40.50.720:FF:000374">
    <property type="entry name" value="3-oxoacyl-(Acyl-carrier-protein) reductase"/>
    <property type="match status" value="1"/>
</dbReference>
<sequence length="253" mass="26874">MKPNKLALITGGSRGLGRSMANKLADKEINVVITYHTNKAEADKVVAEVEARGVKAFALPLDVSKVDTFQQFGADLRSVMTNTFSIDKLDFLVNNAGIGAMTPIGATELAVFELLSDIHMKAPVFLTQEILPILNDGGGIVNISSGLARFTGPGYSVYGSLKAGIEQYTRYLASELGTRQIRANCVAPGAIETDFGGGAVRDNAVYNKMVADKTALGRVGMPDDIGDVVAFLCSDESRWINGQRIEVSGGANL</sequence>
<dbReference type="AlphaFoldDB" id="F2IAS6"/>
<dbReference type="KEGG" id="fte:Fluta_2245"/>
<dbReference type="eggNOG" id="COG1028">
    <property type="taxonomic scope" value="Bacteria"/>
</dbReference>
<gene>
    <name evidence="4" type="ordered locus">Fluta_2245</name>
</gene>
<organism evidence="4 5">
    <name type="scientific">Fluviicola taffensis (strain DSM 16823 / NCIMB 13979 / RW262)</name>
    <dbReference type="NCBI Taxonomy" id="755732"/>
    <lineage>
        <taxon>Bacteria</taxon>
        <taxon>Pseudomonadati</taxon>
        <taxon>Bacteroidota</taxon>
        <taxon>Flavobacteriia</taxon>
        <taxon>Flavobacteriales</taxon>
        <taxon>Crocinitomicaceae</taxon>
        <taxon>Fluviicola</taxon>
    </lineage>
</organism>
<evidence type="ECO:0000256" key="1">
    <source>
        <dbReference type="ARBA" id="ARBA00006484"/>
    </source>
</evidence>
<evidence type="ECO:0000256" key="2">
    <source>
        <dbReference type="ARBA" id="ARBA00022857"/>
    </source>
</evidence>
<comment type="similarity">
    <text evidence="1">Belongs to the short-chain dehydrogenases/reductases (SDR) family.</text>
</comment>
<dbReference type="Proteomes" id="UP000007463">
    <property type="component" value="Chromosome"/>
</dbReference>
<protein>
    <submittedName>
        <fullName evidence="4">3-oxoacyl-(Acyl-carrier-protein) reductase</fullName>
        <ecNumber evidence="4">1.1.1.100</ecNumber>
    </submittedName>
</protein>
<dbReference type="InterPro" id="IPR002347">
    <property type="entry name" value="SDR_fam"/>
</dbReference>
<dbReference type="EC" id="1.1.1.100" evidence="4"/>
<accession>F2IAS6</accession>
<dbReference type="PANTHER" id="PTHR43639">
    <property type="entry name" value="OXIDOREDUCTASE, SHORT-CHAIN DEHYDROGENASE/REDUCTASE FAMILY (AFU_ORTHOLOGUE AFUA_5G02870)"/>
    <property type="match status" value="1"/>
</dbReference>
<dbReference type="HOGENOM" id="CLU_010194_1_3_10"/>
<keyword evidence="2" id="KW-0521">NADP</keyword>
<dbReference type="STRING" id="755732.Fluta_2245"/>
<dbReference type="EMBL" id="CP002542">
    <property type="protein sequence ID" value="AEA44231.1"/>
    <property type="molecule type" value="Genomic_DNA"/>
</dbReference>
<reference evidence="4" key="1">
    <citation type="journal article" date="2011" name="Stand. Genomic Sci.">
        <title>Complete genome sequence of the gliding freshwater bacterium Fluviicola taffensis type strain (RW262).</title>
        <authorList>
            <person name="Woyke T."/>
            <person name="Chertkov O."/>
            <person name="Lapidus A."/>
            <person name="Nolan M."/>
            <person name="Lucas S."/>
            <person name="Del Rio T.G."/>
            <person name="Tice H."/>
            <person name="Cheng J.F."/>
            <person name="Tapia R."/>
            <person name="Han C."/>
            <person name="Goodwin L."/>
            <person name="Pitluck S."/>
            <person name="Liolios K."/>
            <person name="Pagani I."/>
            <person name="Ivanova N."/>
            <person name="Huntemann M."/>
            <person name="Mavromatis K."/>
            <person name="Mikhailova N."/>
            <person name="Pati A."/>
            <person name="Chen A."/>
            <person name="Palaniappan K."/>
            <person name="Land M."/>
            <person name="Hauser L."/>
            <person name="Brambilla E.M."/>
            <person name="Rohde M."/>
            <person name="Mwirichia R."/>
            <person name="Sikorski J."/>
            <person name="Tindall B.J."/>
            <person name="Goker M."/>
            <person name="Bristow J."/>
            <person name="Eisen J.A."/>
            <person name="Markowitz V."/>
            <person name="Hugenholtz P."/>
            <person name="Klenk H.P."/>
            <person name="Kyrpides N.C."/>
        </authorList>
    </citation>
    <scope>NUCLEOTIDE SEQUENCE [LARGE SCALE GENOMIC DNA]</scope>
    <source>
        <strain evidence="4">DSM 16823</strain>
    </source>
</reference>
<dbReference type="OrthoDB" id="9803333at2"/>
<proteinExistence type="inferred from homology"/>
<evidence type="ECO:0000313" key="5">
    <source>
        <dbReference type="Proteomes" id="UP000007463"/>
    </source>
</evidence>
<dbReference type="Pfam" id="PF13561">
    <property type="entry name" value="adh_short_C2"/>
    <property type="match status" value="1"/>
</dbReference>
<keyword evidence="5" id="KW-1185">Reference proteome</keyword>
<dbReference type="Gene3D" id="3.40.50.720">
    <property type="entry name" value="NAD(P)-binding Rossmann-like Domain"/>
    <property type="match status" value="1"/>
</dbReference>
<dbReference type="PRINTS" id="PR00080">
    <property type="entry name" value="SDRFAMILY"/>
</dbReference>
<evidence type="ECO:0000313" key="4">
    <source>
        <dbReference type="EMBL" id="AEA44231.1"/>
    </source>
</evidence>
<dbReference type="GO" id="GO:0004316">
    <property type="term" value="F:3-oxoacyl-[acyl-carrier-protein] reductase (NADPH) activity"/>
    <property type="evidence" value="ECO:0007669"/>
    <property type="project" value="UniProtKB-EC"/>
</dbReference>
<dbReference type="InterPro" id="IPR036291">
    <property type="entry name" value="NAD(P)-bd_dom_sf"/>
</dbReference>
<evidence type="ECO:0000256" key="3">
    <source>
        <dbReference type="ARBA" id="ARBA00023002"/>
    </source>
</evidence>
<name>F2IAS6_FLUTR</name>
<dbReference type="RefSeq" id="WP_013687001.1">
    <property type="nucleotide sequence ID" value="NC_015321.1"/>
</dbReference>
<dbReference type="PANTHER" id="PTHR43639:SF1">
    <property type="entry name" value="SHORT-CHAIN DEHYDROGENASE_REDUCTASE FAMILY PROTEIN"/>
    <property type="match status" value="1"/>
</dbReference>
<dbReference type="PRINTS" id="PR00081">
    <property type="entry name" value="GDHRDH"/>
</dbReference>